<protein>
    <submittedName>
        <fullName evidence="7">Uncharacterized protein</fullName>
    </submittedName>
</protein>
<dbReference type="InterPro" id="IPR015943">
    <property type="entry name" value="WD40/YVTN_repeat-like_dom_sf"/>
</dbReference>
<dbReference type="InterPro" id="IPR040673">
    <property type="entry name" value="CCDC81_HU_dom_2"/>
</dbReference>
<feature type="region of interest" description="Disordered" evidence="4">
    <location>
        <begin position="1"/>
        <end position="42"/>
    </location>
</feature>
<dbReference type="Pfam" id="PF00400">
    <property type="entry name" value="WD40"/>
    <property type="match status" value="2"/>
</dbReference>
<keyword evidence="1 3" id="KW-0853">WD repeat</keyword>
<dbReference type="EMBL" id="DAKRPA010000143">
    <property type="protein sequence ID" value="DAZ97201.1"/>
    <property type="molecule type" value="Genomic_DNA"/>
</dbReference>
<feature type="compositionally biased region" description="Basic and acidic residues" evidence="4">
    <location>
        <begin position="17"/>
        <end position="33"/>
    </location>
</feature>
<dbReference type="InterPro" id="IPR028034">
    <property type="entry name" value="HU-CCDC81"/>
</dbReference>
<dbReference type="Pfam" id="PF18289">
    <property type="entry name" value="HU-CCDC81_euk_2"/>
    <property type="match status" value="1"/>
</dbReference>
<feature type="domain" description="CCDC81 HU" evidence="5">
    <location>
        <begin position="377"/>
        <end position="439"/>
    </location>
</feature>
<dbReference type="Pfam" id="PF14908">
    <property type="entry name" value="HU-CCDC81_euk_1"/>
    <property type="match status" value="1"/>
</dbReference>
<dbReference type="InterPro" id="IPR019775">
    <property type="entry name" value="WD40_repeat_CS"/>
</dbReference>
<feature type="repeat" description="WD" evidence="3">
    <location>
        <begin position="132"/>
        <end position="173"/>
    </location>
</feature>
<feature type="region of interest" description="Disordered" evidence="4">
    <location>
        <begin position="600"/>
        <end position="626"/>
    </location>
</feature>
<name>A0AAV2YSI1_9STRA</name>
<dbReference type="Gene3D" id="2.130.10.10">
    <property type="entry name" value="YVTN repeat-like/Quinoprotein amine dehydrogenase"/>
    <property type="match status" value="2"/>
</dbReference>
<dbReference type="AlphaFoldDB" id="A0AAV2YSI1"/>
<evidence type="ECO:0000256" key="1">
    <source>
        <dbReference type="ARBA" id="ARBA00022574"/>
    </source>
</evidence>
<dbReference type="PANTHER" id="PTHR19869">
    <property type="entry name" value="SPERMATID WD-REPEAT PROTEIN"/>
    <property type="match status" value="1"/>
</dbReference>
<sequence length="880" mass="97732">MGVCGSRDAAGAASPRDLSRWRTDEGANERANAEDEASSQQQVQVDAGELALNHVTYGPNMQDTCLTAWEDGSIKRVLWREQNRVVQSWEVHSRAVNRIVLGPTTGTAYSCSRDTTIAATRLDVDNAEPARFTGHKLNVSTIAVSENEASLCSGGRDTQTIIWDCQTQKPKATNTTAQNVITCSKWITSSDTLVVQGSEDLSVKVWDERSSLRTPVQTIHGYVYFPLCVDVSDDGWYILTSSKGFNGVGCEGRVWDRRTGKLVTQFLGHQQDSTACCFIPRRDKSNTSIQLAATASKDGTVKIWDANSGNEPAHSCEAHEPTARMFTSLVVVSPMTLLASTFTGTVHELKLNEAAAALELCDILAECAEHLRKSPFDYQQLLSAHVTRVWNGLVLQVERQMIVRRGTGIPGLGRFAFLRNAQPLQPVFILADRFIHSYGASWRRPPPALLTPTVDVNVGVLANDIGLPKGETQSTLDAILEWIGTKVRKGKAHDRLRVGRVGCFSFDGNAVAFAFDPTFAKEVAAVGAINPRGKDTATTITNNGAIVPSSSAPALLPLQSNNTNARAAIDRDNTPKALMQPSTTTISFGDDAVSHARAMQDNNRTKAEHARHDRHHRRPSHGSLERSFAVVDNGSDSCNDDNNHNNEVPARQLLPRFLIAQKRVPESVQAMRDVQAPAHDAVMQRAYQQQMEKLDQQFQATAAMDAEIARRSEAVQLRKLQDRAENAIRQRDLNAFLNEQIQQKRHRTKHKFVPLALSSTIAEQYAASVAESAEYTSATIVPHDSPAHAEEKQRQKEKLRSHLNEQVAMKATLRKDKRVIEQAETAYFVEKLAQQNDLEQRERAELQRRDRDMLLTTWGQQRALRDKQRQNEKLLLHHHE</sequence>
<dbReference type="InterPro" id="IPR040066">
    <property type="entry name" value="WDR31"/>
</dbReference>
<dbReference type="SUPFAM" id="SSF50978">
    <property type="entry name" value="WD40 repeat-like"/>
    <property type="match status" value="1"/>
</dbReference>
<dbReference type="Proteomes" id="UP001146120">
    <property type="component" value="Unassembled WGS sequence"/>
</dbReference>
<evidence type="ECO:0000256" key="3">
    <source>
        <dbReference type="PROSITE-ProRule" id="PRU00221"/>
    </source>
</evidence>
<gene>
    <name evidence="7" type="ORF">N0F65_003832</name>
</gene>
<accession>A0AAV2YSI1</accession>
<keyword evidence="2" id="KW-0677">Repeat</keyword>
<dbReference type="PANTHER" id="PTHR19869:SF1">
    <property type="entry name" value="WD REPEAT-CONTAINING PROTEIN 31"/>
    <property type="match status" value="1"/>
</dbReference>
<feature type="region of interest" description="Disordered" evidence="4">
    <location>
        <begin position="780"/>
        <end position="803"/>
    </location>
</feature>
<evidence type="ECO:0000313" key="7">
    <source>
        <dbReference type="EMBL" id="DAZ97201.1"/>
    </source>
</evidence>
<evidence type="ECO:0000259" key="6">
    <source>
        <dbReference type="Pfam" id="PF18289"/>
    </source>
</evidence>
<reference evidence="7" key="2">
    <citation type="journal article" date="2023" name="Microbiol Resour">
        <title>Decontamination and Annotation of the Draft Genome Sequence of the Oomycete Lagenidium giganteum ARSEF 373.</title>
        <authorList>
            <person name="Morgan W.R."/>
            <person name="Tartar A."/>
        </authorList>
    </citation>
    <scope>NUCLEOTIDE SEQUENCE</scope>
    <source>
        <strain evidence="7">ARSEF 373</strain>
    </source>
</reference>
<dbReference type="PROSITE" id="PS50294">
    <property type="entry name" value="WD_REPEATS_REGION"/>
    <property type="match status" value="1"/>
</dbReference>
<dbReference type="PROSITE" id="PS00678">
    <property type="entry name" value="WD_REPEATS_1"/>
    <property type="match status" value="1"/>
</dbReference>
<evidence type="ECO:0000256" key="2">
    <source>
        <dbReference type="ARBA" id="ARBA00022737"/>
    </source>
</evidence>
<proteinExistence type="predicted"/>
<dbReference type="InterPro" id="IPR036322">
    <property type="entry name" value="WD40_repeat_dom_sf"/>
</dbReference>
<dbReference type="InterPro" id="IPR001680">
    <property type="entry name" value="WD40_rpt"/>
</dbReference>
<evidence type="ECO:0000259" key="5">
    <source>
        <dbReference type="Pfam" id="PF14908"/>
    </source>
</evidence>
<evidence type="ECO:0000256" key="4">
    <source>
        <dbReference type="SAM" id="MobiDB-lite"/>
    </source>
</evidence>
<dbReference type="SMART" id="SM00320">
    <property type="entry name" value="WD40"/>
    <property type="match status" value="5"/>
</dbReference>
<keyword evidence="8" id="KW-1185">Reference proteome</keyword>
<organism evidence="7 8">
    <name type="scientific">Lagenidium giganteum</name>
    <dbReference type="NCBI Taxonomy" id="4803"/>
    <lineage>
        <taxon>Eukaryota</taxon>
        <taxon>Sar</taxon>
        <taxon>Stramenopiles</taxon>
        <taxon>Oomycota</taxon>
        <taxon>Peronosporomycetes</taxon>
        <taxon>Pythiales</taxon>
        <taxon>Pythiaceae</taxon>
    </lineage>
</organism>
<reference evidence="7" key="1">
    <citation type="submission" date="2022-11" db="EMBL/GenBank/DDBJ databases">
        <authorList>
            <person name="Morgan W.R."/>
            <person name="Tartar A."/>
        </authorList>
    </citation>
    <scope>NUCLEOTIDE SEQUENCE</scope>
    <source>
        <strain evidence="7">ARSEF 373</strain>
    </source>
</reference>
<feature type="repeat" description="WD" evidence="3">
    <location>
        <begin position="293"/>
        <end position="314"/>
    </location>
</feature>
<comment type="caution">
    <text evidence="7">The sequence shown here is derived from an EMBL/GenBank/DDBJ whole genome shotgun (WGS) entry which is preliminary data.</text>
</comment>
<evidence type="ECO:0000313" key="8">
    <source>
        <dbReference type="Proteomes" id="UP001146120"/>
    </source>
</evidence>
<dbReference type="PROSITE" id="PS50082">
    <property type="entry name" value="WD_REPEATS_2"/>
    <property type="match status" value="2"/>
</dbReference>
<feature type="compositionally biased region" description="Basic and acidic residues" evidence="4">
    <location>
        <begin position="785"/>
        <end position="803"/>
    </location>
</feature>
<feature type="domain" description="CCDC81 HU" evidence="6">
    <location>
        <begin position="452"/>
        <end position="524"/>
    </location>
</feature>